<protein>
    <submittedName>
        <fullName evidence="5">AcrR family transcriptional regulator</fullName>
    </submittedName>
</protein>
<dbReference type="Pfam" id="PF00440">
    <property type="entry name" value="TetR_N"/>
    <property type="match status" value="1"/>
</dbReference>
<dbReference type="Gene3D" id="1.10.357.10">
    <property type="entry name" value="Tetracycline Repressor, domain 2"/>
    <property type="match status" value="1"/>
</dbReference>
<dbReference type="Proteomes" id="UP000581688">
    <property type="component" value="Unassembled WGS sequence"/>
</dbReference>
<dbReference type="InterPro" id="IPR009057">
    <property type="entry name" value="Homeodomain-like_sf"/>
</dbReference>
<dbReference type="EMBL" id="JACHGH010000004">
    <property type="protein sequence ID" value="MBB6453245.1"/>
    <property type="molecule type" value="Genomic_DNA"/>
</dbReference>
<feature type="domain" description="HTH tetR-type" evidence="4">
    <location>
        <begin position="3"/>
        <end position="63"/>
    </location>
</feature>
<dbReference type="AlphaFoldDB" id="A0A841Q4C5"/>
<evidence type="ECO:0000313" key="5">
    <source>
        <dbReference type="EMBL" id="MBB6453245.1"/>
    </source>
</evidence>
<evidence type="ECO:0000256" key="1">
    <source>
        <dbReference type="ARBA" id="ARBA00022491"/>
    </source>
</evidence>
<dbReference type="InterPro" id="IPR050624">
    <property type="entry name" value="HTH-type_Tx_Regulator"/>
</dbReference>
<evidence type="ECO:0000259" key="4">
    <source>
        <dbReference type="PROSITE" id="PS50977"/>
    </source>
</evidence>
<keyword evidence="1" id="KW-0678">Repressor</keyword>
<name>A0A841Q4C5_9BACI</name>
<evidence type="ECO:0000256" key="3">
    <source>
        <dbReference type="PROSITE-ProRule" id="PRU00335"/>
    </source>
</evidence>
<dbReference type="PANTHER" id="PTHR43479">
    <property type="entry name" value="ACREF/ENVCD OPERON REPRESSOR-RELATED"/>
    <property type="match status" value="1"/>
</dbReference>
<accession>A0A841Q4C5</accession>
<organism evidence="5 6">
    <name type="scientific">Salirhabdus euzebyi</name>
    <dbReference type="NCBI Taxonomy" id="394506"/>
    <lineage>
        <taxon>Bacteria</taxon>
        <taxon>Bacillati</taxon>
        <taxon>Bacillota</taxon>
        <taxon>Bacilli</taxon>
        <taxon>Bacillales</taxon>
        <taxon>Bacillaceae</taxon>
        <taxon>Salirhabdus</taxon>
    </lineage>
</organism>
<evidence type="ECO:0000256" key="2">
    <source>
        <dbReference type="ARBA" id="ARBA00023125"/>
    </source>
</evidence>
<keyword evidence="6" id="KW-1185">Reference proteome</keyword>
<dbReference type="GO" id="GO:0003677">
    <property type="term" value="F:DNA binding"/>
    <property type="evidence" value="ECO:0007669"/>
    <property type="project" value="UniProtKB-UniRule"/>
</dbReference>
<sequence length="202" mass="23683">MTLTTKEKIFQAALDLFSQKGFSGVSIREITRQVGIKESSLYNHFKNKEAILEAILTHFRVDFSKTLPPVDSLDKILSTTEPETFLKTGHSNFKQYMEDPQGQKIWRLLQIEQFREPFAREIILKDFFGETVDFLEIVFQKMIAMKKIKAFDPKILAIEYQYPVFSLLAEYNILKFDGKDTTQVESRLNQHIDFFLEVIRNE</sequence>
<comment type="caution">
    <text evidence="5">The sequence shown here is derived from an EMBL/GenBank/DDBJ whole genome shotgun (WGS) entry which is preliminary data.</text>
</comment>
<dbReference type="InterPro" id="IPR001647">
    <property type="entry name" value="HTH_TetR"/>
</dbReference>
<dbReference type="SUPFAM" id="SSF46689">
    <property type="entry name" value="Homeodomain-like"/>
    <property type="match status" value="1"/>
</dbReference>
<keyword evidence="2 3" id="KW-0238">DNA-binding</keyword>
<dbReference type="PANTHER" id="PTHR43479:SF11">
    <property type="entry name" value="ACREF_ENVCD OPERON REPRESSOR-RELATED"/>
    <property type="match status" value="1"/>
</dbReference>
<evidence type="ECO:0000313" key="6">
    <source>
        <dbReference type="Proteomes" id="UP000581688"/>
    </source>
</evidence>
<dbReference type="PRINTS" id="PR00455">
    <property type="entry name" value="HTHTETR"/>
</dbReference>
<dbReference type="RefSeq" id="WP_174495650.1">
    <property type="nucleotide sequence ID" value="NZ_CADDWK010000004.1"/>
</dbReference>
<reference evidence="5 6" key="1">
    <citation type="submission" date="2020-08" db="EMBL/GenBank/DDBJ databases">
        <title>Genomic Encyclopedia of Type Strains, Phase IV (KMG-IV): sequencing the most valuable type-strain genomes for metagenomic binning, comparative biology and taxonomic classification.</title>
        <authorList>
            <person name="Goeker M."/>
        </authorList>
    </citation>
    <scope>NUCLEOTIDE SEQUENCE [LARGE SCALE GENOMIC DNA]</scope>
    <source>
        <strain evidence="5 6">DSM 19612</strain>
    </source>
</reference>
<proteinExistence type="predicted"/>
<feature type="DNA-binding region" description="H-T-H motif" evidence="3">
    <location>
        <begin position="26"/>
        <end position="45"/>
    </location>
</feature>
<dbReference type="PROSITE" id="PS50977">
    <property type="entry name" value="HTH_TETR_2"/>
    <property type="match status" value="1"/>
</dbReference>
<gene>
    <name evidence="5" type="ORF">HNQ94_001693</name>
</gene>